<accession>A0A395I9T8</accession>
<dbReference type="VEuPathDB" id="FungiDB:BO97DRAFT_81921"/>
<feature type="region of interest" description="Disordered" evidence="6">
    <location>
        <begin position="188"/>
        <end position="224"/>
    </location>
</feature>
<keyword evidence="4" id="KW-0862">Zinc</keyword>
<keyword evidence="1" id="KW-0479">Metal-binding</keyword>
<evidence type="ECO:0000256" key="1">
    <source>
        <dbReference type="ARBA" id="ARBA00022723"/>
    </source>
</evidence>
<feature type="domain" description="C2H2-type" evidence="7">
    <location>
        <begin position="325"/>
        <end position="344"/>
    </location>
</feature>
<feature type="domain" description="C2H2-type" evidence="7">
    <location>
        <begin position="266"/>
        <end position="288"/>
    </location>
</feature>
<feature type="domain" description="C2H2-type" evidence="7">
    <location>
        <begin position="296"/>
        <end position="324"/>
    </location>
</feature>
<evidence type="ECO:0000256" key="5">
    <source>
        <dbReference type="PROSITE-ProRule" id="PRU00042"/>
    </source>
</evidence>
<dbReference type="GO" id="GO:0000981">
    <property type="term" value="F:DNA-binding transcription factor activity, RNA polymerase II-specific"/>
    <property type="evidence" value="ECO:0007669"/>
    <property type="project" value="TreeGrafter"/>
</dbReference>
<keyword evidence="9" id="KW-1185">Reference proteome</keyword>
<dbReference type="SMART" id="SM00355">
    <property type="entry name" value="ZnF_C2H2"/>
    <property type="match status" value="3"/>
</dbReference>
<dbReference type="SUPFAM" id="SSF57667">
    <property type="entry name" value="beta-beta-alpha zinc fingers"/>
    <property type="match status" value="2"/>
</dbReference>
<dbReference type="Gene3D" id="3.30.160.60">
    <property type="entry name" value="Classic Zinc Finger"/>
    <property type="match status" value="1"/>
</dbReference>
<gene>
    <name evidence="8" type="ORF">BO97DRAFT_81921</name>
</gene>
<dbReference type="GO" id="GO:0005634">
    <property type="term" value="C:nucleus"/>
    <property type="evidence" value="ECO:0007669"/>
    <property type="project" value="TreeGrafter"/>
</dbReference>
<dbReference type="Proteomes" id="UP000248961">
    <property type="component" value="Unassembled WGS sequence"/>
</dbReference>
<name>A0A395I9T8_ASPHC</name>
<evidence type="ECO:0000259" key="7">
    <source>
        <dbReference type="PROSITE" id="PS50157"/>
    </source>
</evidence>
<organism evidence="8 9">
    <name type="scientific">Aspergillus homomorphus (strain CBS 101889)</name>
    <dbReference type="NCBI Taxonomy" id="1450537"/>
    <lineage>
        <taxon>Eukaryota</taxon>
        <taxon>Fungi</taxon>
        <taxon>Dikarya</taxon>
        <taxon>Ascomycota</taxon>
        <taxon>Pezizomycotina</taxon>
        <taxon>Eurotiomycetes</taxon>
        <taxon>Eurotiomycetidae</taxon>
        <taxon>Eurotiales</taxon>
        <taxon>Aspergillaceae</taxon>
        <taxon>Aspergillus</taxon>
        <taxon>Aspergillus subgen. Circumdati</taxon>
    </lineage>
</organism>
<feature type="region of interest" description="Disordered" evidence="6">
    <location>
        <begin position="92"/>
        <end position="147"/>
    </location>
</feature>
<feature type="region of interest" description="Disordered" evidence="6">
    <location>
        <begin position="1"/>
        <end position="21"/>
    </location>
</feature>
<evidence type="ECO:0000313" key="8">
    <source>
        <dbReference type="EMBL" id="RAL17030.1"/>
    </source>
</evidence>
<keyword evidence="3 5" id="KW-0863">Zinc-finger</keyword>
<dbReference type="GeneID" id="37205374"/>
<dbReference type="InterPro" id="IPR013087">
    <property type="entry name" value="Znf_C2H2_type"/>
</dbReference>
<evidence type="ECO:0000313" key="9">
    <source>
        <dbReference type="Proteomes" id="UP000248961"/>
    </source>
</evidence>
<feature type="compositionally biased region" description="Polar residues" evidence="6">
    <location>
        <begin position="191"/>
        <end position="201"/>
    </location>
</feature>
<dbReference type="AlphaFoldDB" id="A0A395I9T8"/>
<dbReference type="PROSITE" id="PS50157">
    <property type="entry name" value="ZINC_FINGER_C2H2_2"/>
    <property type="match status" value="3"/>
</dbReference>
<sequence length="357" mass="39233">MNFTPVQYPAPSPFVSSTSDDHSMLDTTSAYASPMYAASFDMHSSRSLAGLGISHLGMETFPSEAESYPRSGLPILSDSNWSDTVMRPETFLQTPPRYNHLPSTTHYEPRSGVREAAASPSSFYSSHTFSTSPSHGSSTETEGQQDAVPEDRLFEWPSTPTSDGPNMPVDCTIMKGESEELWAPSRFEDTAPNTSSALSQMPPTPAGNPGSGIQWPQSASQGSSAGFIPDQETALGLIPADVISRWIEEVVGAPDGALKIPSASGLQCSVCGHRFTRRSNCREHEKRHDPMLRKSFPCDTCGKAYGRRTDLRRHVESTHLQLRKFYCEQCGQSYSRQDTLNRHKTDGCPRKTRKCNV</sequence>
<feature type="compositionally biased region" description="Polar residues" evidence="6">
    <location>
        <begin position="214"/>
        <end position="224"/>
    </location>
</feature>
<dbReference type="InterPro" id="IPR036236">
    <property type="entry name" value="Znf_C2H2_sf"/>
</dbReference>
<evidence type="ECO:0000256" key="6">
    <source>
        <dbReference type="SAM" id="MobiDB-lite"/>
    </source>
</evidence>
<reference evidence="8 9" key="1">
    <citation type="submission" date="2018-02" db="EMBL/GenBank/DDBJ databases">
        <title>The genomes of Aspergillus section Nigri reveals drivers in fungal speciation.</title>
        <authorList>
            <consortium name="DOE Joint Genome Institute"/>
            <person name="Vesth T.C."/>
            <person name="Nybo J."/>
            <person name="Theobald S."/>
            <person name="Brandl J."/>
            <person name="Frisvad J.C."/>
            <person name="Nielsen K.F."/>
            <person name="Lyhne E.K."/>
            <person name="Kogle M.E."/>
            <person name="Kuo A."/>
            <person name="Riley R."/>
            <person name="Clum A."/>
            <person name="Nolan M."/>
            <person name="Lipzen A."/>
            <person name="Salamov A."/>
            <person name="Henrissat B."/>
            <person name="Wiebenga A."/>
            <person name="De vries R.P."/>
            <person name="Grigoriev I.V."/>
            <person name="Mortensen U.H."/>
            <person name="Andersen M.R."/>
            <person name="Baker S.E."/>
        </authorList>
    </citation>
    <scope>NUCLEOTIDE SEQUENCE [LARGE SCALE GENOMIC DNA]</scope>
    <source>
        <strain evidence="8 9">CBS 101889</strain>
    </source>
</reference>
<evidence type="ECO:0000256" key="4">
    <source>
        <dbReference type="ARBA" id="ARBA00022833"/>
    </source>
</evidence>
<protein>
    <recommendedName>
        <fullName evidence="7">C2H2-type domain-containing protein</fullName>
    </recommendedName>
</protein>
<dbReference type="PANTHER" id="PTHR24408:SF58">
    <property type="entry name" value="TRANSCRIPTION FACTOR (TFIIIA), PUTATIVE (AFU_ORTHOLOGUE AFUA_1G05150)-RELATED"/>
    <property type="match status" value="1"/>
</dbReference>
<dbReference type="PANTHER" id="PTHR24408">
    <property type="entry name" value="ZINC FINGER PROTEIN"/>
    <property type="match status" value="1"/>
</dbReference>
<feature type="compositionally biased region" description="Low complexity" evidence="6">
    <location>
        <begin position="119"/>
        <end position="142"/>
    </location>
</feature>
<proteinExistence type="predicted"/>
<dbReference type="GO" id="GO:0043565">
    <property type="term" value="F:sequence-specific DNA binding"/>
    <property type="evidence" value="ECO:0007669"/>
    <property type="project" value="TreeGrafter"/>
</dbReference>
<dbReference type="PROSITE" id="PS00028">
    <property type="entry name" value="ZINC_FINGER_C2H2_1"/>
    <property type="match status" value="2"/>
</dbReference>
<dbReference type="EMBL" id="KZ824268">
    <property type="protein sequence ID" value="RAL17030.1"/>
    <property type="molecule type" value="Genomic_DNA"/>
</dbReference>
<dbReference type="STRING" id="1450537.A0A395I9T8"/>
<evidence type="ECO:0000256" key="2">
    <source>
        <dbReference type="ARBA" id="ARBA00022737"/>
    </source>
</evidence>
<dbReference type="Pfam" id="PF00096">
    <property type="entry name" value="zf-C2H2"/>
    <property type="match status" value="2"/>
</dbReference>
<dbReference type="RefSeq" id="XP_025556184.1">
    <property type="nucleotide sequence ID" value="XM_025701085.1"/>
</dbReference>
<evidence type="ECO:0000256" key="3">
    <source>
        <dbReference type="ARBA" id="ARBA00022771"/>
    </source>
</evidence>
<keyword evidence="2" id="KW-0677">Repeat</keyword>
<dbReference type="GO" id="GO:0008270">
    <property type="term" value="F:zinc ion binding"/>
    <property type="evidence" value="ECO:0007669"/>
    <property type="project" value="UniProtKB-KW"/>
</dbReference>
<dbReference type="OrthoDB" id="6910977at2759"/>